<dbReference type="Pfam" id="PF25876">
    <property type="entry name" value="HH_MFP_RND"/>
    <property type="match status" value="1"/>
</dbReference>
<evidence type="ECO:0000256" key="2">
    <source>
        <dbReference type="ARBA" id="ARBA00009477"/>
    </source>
</evidence>
<evidence type="ECO:0000259" key="6">
    <source>
        <dbReference type="Pfam" id="PF25944"/>
    </source>
</evidence>
<comment type="similarity">
    <text evidence="2">Belongs to the membrane fusion protein (MFP) (TC 8.A.1) family.</text>
</comment>
<evidence type="ECO:0000259" key="7">
    <source>
        <dbReference type="Pfam" id="PF25967"/>
    </source>
</evidence>
<evidence type="ECO:0000259" key="5">
    <source>
        <dbReference type="Pfam" id="PF25917"/>
    </source>
</evidence>
<dbReference type="InterPro" id="IPR006143">
    <property type="entry name" value="RND_pump_MFP"/>
</dbReference>
<dbReference type="RefSeq" id="WP_171093706.1">
    <property type="nucleotide sequence ID" value="NZ_CP053069.1"/>
</dbReference>
<dbReference type="InterPro" id="IPR058626">
    <property type="entry name" value="MdtA-like_b-barrel"/>
</dbReference>
<dbReference type="EMBL" id="CP053069">
    <property type="protein sequence ID" value="QJR11942.1"/>
    <property type="molecule type" value="Genomic_DNA"/>
</dbReference>
<dbReference type="Gene3D" id="1.10.287.470">
    <property type="entry name" value="Helix hairpin bin"/>
    <property type="match status" value="1"/>
</dbReference>
<dbReference type="SUPFAM" id="SSF111369">
    <property type="entry name" value="HlyD-like secretion proteins"/>
    <property type="match status" value="1"/>
</dbReference>
<dbReference type="InterPro" id="IPR058624">
    <property type="entry name" value="MdtA-like_HH"/>
</dbReference>
<dbReference type="Pfam" id="PF25967">
    <property type="entry name" value="RND-MFP_C"/>
    <property type="match status" value="1"/>
</dbReference>
<dbReference type="Gene3D" id="2.40.420.20">
    <property type="match status" value="1"/>
</dbReference>
<dbReference type="PROSITE" id="PS51257">
    <property type="entry name" value="PROKAR_LIPOPROTEIN"/>
    <property type="match status" value="1"/>
</dbReference>
<feature type="domain" description="Multidrug resistance protein MdtA-like barrel-sandwich hybrid" evidence="5">
    <location>
        <begin position="66"/>
        <end position="198"/>
    </location>
</feature>
<dbReference type="GO" id="GO:0005886">
    <property type="term" value="C:plasma membrane"/>
    <property type="evidence" value="ECO:0007669"/>
    <property type="project" value="UniProtKB-SubCell"/>
</dbReference>
<evidence type="ECO:0000259" key="4">
    <source>
        <dbReference type="Pfam" id="PF25876"/>
    </source>
</evidence>
<feature type="domain" description="Multidrug resistance protein MdtA-like beta-barrel" evidence="6">
    <location>
        <begin position="212"/>
        <end position="300"/>
    </location>
</feature>
<protein>
    <submittedName>
        <fullName evidence="8">Multidrug efflux pump subunit AcrA</fullName>
    </submittedName>
</protein>
<dbReference type="GO" id="GO:0046677">
    <property type="term" value="P:response to antibiotic"/>
    <property type="evidence" value="ECO:0007669"/>
    <property type="project" value="TreeGrafter"/>
</dbReference>
<feature type="region of interest" description="Disordered" evidence="3">
    <location>
        <begin position="376"/>
        <end position="429"/>
    </location>
</feature>
<evidence type="ECO:0000313" key="8">
    <source>
        <dbReference type="EMBL" id="QJR11942.1"/>
    </source>
</evidence>
<evidence type="ECO:0000313" key="9">
    <source>
        <dbReference type="Proteomes" id="UP000501534"/>
    </source>
</evidence>
<dbReference type="Gene3D" id="2.40.30.170">
    <property type="match status" value="1"/>
</dbReference>
<dbReference type="Proteomes" id="UP000501534">
    <property type="component" value="Chromosome"/>
</dbReference>
<sequence>MASFKPSLALPFLFTVVALLVLLTACGPKGPQHAGGFPPGVVAVKEVQPRTVNVEFEYPAQTAGSREVEVRARVTGILVKRNYVEGSTVKAGQSLFQLDAAPYEAVLARTDADVAAAEARLGAAARNAKRYKPLYEAKAASQKDYDDVTSAEEVAGADLKAAKARQNEARLNLLWTHVESPVSGVTSRSLKSEGSLVSGPDVLLTTVSQYDPIYVNFGISESEQLRLRGEVAAGKLVLPKDGRFDVTVKLENGKVYQAPGKLTFNDVRVNNTTGTSDARAELPNTAGELRPGQFVRAVLKGAQRPNAITVPQRAVMEMPQGKLVYVLGAESKAEPRPVTVGDWVGDEWVIESGLKAGDKVIVDGLMKVYPGAQVQVGDPNAAPPGAPGAPGKGGPPAKDAKAEPAKAEPAKAEPVTPAKAGAQPKEEKK</sequence>
<dbReference type="FunFam" id="2.40.420.20:FF:000001">
    <property type="entry name" value="Efflux RND transporter periplasmic adaptor subunit"/>
    <property type="match status" value="1"/>
</dbReference>
<dbReference type="PANTHER" id="PTHR30158">
    <property type="entry name" value="ACRA/E-RELATED COMPONENT OF DRUG EFFLUX TRANSPORTER"/>
    <property type="match status" value="1"/>
</dbReference>
<keyword evidence="9" id="KW-1185">Reference proteome</keyword>
<feature type="domain" description="Multidrug resistance protein MdtA-like alpha-helical hairpin" evidence="4">
    <location>
        <begin position="108"/>
        <end position="176"/>
    </location>
</feature>
<dbReference type="Gene3D" id="2.40.50.100">
    <property type="match status" value="1"/>
</dbReference>
<name>A0A6M4GY47_9PROT</name>
<organism evidence="8 9">
    <name type="scientific">Usitatibacter rugosus</name>
    <dbReference type="NCBI Taxonomy" id="2732067"/>
    <lineage>
        <taxon>Bacteria</taxon>
        <taxon>Pseudomonadati</taxon>
        <taxon>Pseudomonadota</taxon>
        <taxon>Betaproteobacteria</taxon>
        <taxon>Nitrosomonadales</taxon>
        <taxon>Usitatibacteraceae</taxon>
        <taxon>Usitatibacter</taxon>
    </lineage>
</organism>
<dbReference type="NCBIfam" id="TIGR01730">
    <property type="entry name" value="RND_mfp"/>
    <property type="match status" value="1"/>
</dbReference>
<evidence type="ECO:0000256" key="3">
    <source>
        <dbReference type="SAM" id="MobiDB-lite"/>
    </source>
</evidence>
<gene>
    <name evidence="8" type="primary">acrA</name>
    <name evidence="8" type="ORF">DSM104443_03025</name>
</gene>
<dbReference type="AlphaFoldDB" id="A0A6M4GY47"/>
<dbReference type="Pfam" id="PF25917">
    <property type="entry name" value="BSH_RND"/>
    <property type="match status" value="1"/>
</dbReference>
<dbReference type="Pfam" id="PF25944">
    <property type="entry name" value="Beta-barrel_RND"/>
    <property type="match status" value="1"/>
</dbReference>
<dbReference type="KEGG" id="uru:DSM104443_03025"/>
<feature type="domain" description="Multidrug resistance protein MdtA-like C-terminal permuted SH3" evidence="7">
    <location>
        <begin position="306"/>
        <end position="365"/>
    </location>
</feature>
<accession>A0A6M4GY47</accession>
<dbReference type="InterPro" id="IPR058627">
    <property type="entry name" value="MdtA-like_C"/>
</dbReference>
<evidence type="ECO:0000256" key="1">
    <source>
        <dbReference type="ARBA" id="ARBA00004196"/>
    </source>
</evidence>
<comment type="subcellular location">
    <subcellularLocation>
        <location evidence="1">Cell envelope</location>
    </subcellularLocation>
</comment>
<dbReference type="InterPro" id="IPR058625">
    <property type="entry name" value="MdtA-like_BSH"/>
</dbReference>
<feature type="compositionally biased region" description="Basic and acidic residues" evidence="3">
    <location>
        <begin position="398"/>
        <end position="411"/>
    </location>
</feature>
<dbReference type="GO" id="GO:0022857">
    <property type="term" value="F:transmembrane transporter activity"/>
    <property type="evidence" value="ECO:0007669"/>
    <property type="project" value="InterPro"/>
</dbReference>
<reference evidence="8 9" key="1">
    <citation type="submission" date="2020-04" db="EMBL/GenBank/DDBJ databases">
        <title>Usitatibacter rugosus gen. nov., sp. nov. and Usitatibacter palustris sp. nov., novel members of Usitatibacteraceae fam. nov. within the order Nitrosomonadales isolated from soil.</title>
        <authorList>
            <person name="Huber K.J."/>
            <person name="Neumann-Schaal M."/>
            <person name="Geppert A."/>
            <person name="Luckner M."/>
            <person name="Wanner G."/>
            <person name="Overmann J."/>
        </authorList>
    </citation>
    <scope>NUCLEOTIDE SEQUENCE [LARGE SCALE GENOMIC DNA]</scope>
    <source>
        <strain evidence="8 9">0125_3</strain>
    </source>
</reference>
<proteinExistence type="inferred from homology"/>